<evidence type="ECO:0000313" key="2">
    <source>
        <dbReference type="Proteomes" id="UP000675047"/>
    </source>
</evidence>
<dbReference type="RefSeq" id="WP_210667155.1">
    <property type="nucleotide sequence ID" value="NZ_JAGFBV010000023.1"/>
</dbReference>
<gene>
    <name evidence="1" type="ORF">J3495_13975</name>
</gene>
<organism evidence="1 2">
    <name type="scientific">Flavobacterium geliluteum</name>
    <dbReference type="NCBI Taxonomy" id="2816120"/>
    <lineage>
        <taxon>Bacteria</taxon>
        <taxon>Pseudomonadati</taxon>
        <taxon>Bacteroidota</taxon>
        <taxon>Flavobacteriia</taxon>
        <taxon>Flavobacteriales</taxon>
        <taxon>Flavobacteriaceae</taxon>
        <taxon>Flavobacterium</taxon>
    </lineage>
</organism>
<dbReference type="AlphaFoldDB" id="A0A940XG94"/>
<keyword evidence="2" id="KW-1185">Reference proteome</keyword>
<evidence type="ECO:0000313" key="1">
    <source>
        <dbReference type="EMBL" id="MBP4139184.1"/>
    </source>
</evidence>
<comment type="caution">
    <text evidence="1">The sequence shown here is derived from an EMBL/GenBank/DDBJ whole genome shotgun (WGS) entry which is preliminary data.</text>
</comment>
<protein>
    <submittedName>
        <fullName evidence="1">Uncharacterized protein</fullName>
    </submittedName>
</protein>
<dbReference type="Proteomes" id="UP000675047">
    <property type="component" value="Unassembled WGS sequence"/>
</dbReference>
<dbReference type="EMBL" id="JAGFBV010000023">
    <property type="protein sequence ID" value="MBP4139184.1"/>
    <property type="molecule type" value="Genomic_DNA"/>
</dbReference>
<accession>A0A940XG94</accession>
<sequence length="82" mass="9263">MNKKGKKLLPNAVTKSELVSMYLKNKMSEATIKKAVNTIIEAKIKELEKCEYTIGMHTVPPDILEEFVAIYGLPVGFYIEDD</sequence>
<name>A0A940XG94_9FLAO</name>
<reference evidence="1 2" key="1">
    <citation type="submission" date="2021-03" db="EMBL/GenBank/DDBJ databases">
        <title>Flavobacterium Flabelliformis Sp. Nov. And Flavobacterium Geliluteum Sp. Nov., Two Novel Multidrug Resistant Psychrophilic Species Isolated From Antarctica.</title>
        <authorList>
            <person name="Kralova S."/>
            <person name="Busse H.J."/>
            <person name="Bezdicek M."/>
            <person name="Nykrynova M."/>
            <person name="Kroupova E."/>
            <person name="Krsek D."/>
            <person name="Sedlacek I."/>
        </authorList>
    </citation>
    <scope>NUCLEOTIDE SEQUENCE [LARGE SCALE GENOMIC DNA]</scope>
    <source>
        <strain evidence="1 2">P7388</strain>
    </source>
</reference>
<proteinExistence type="predicted"/>